<comment type="caution">
    <text evidence="1">The sequence shown here is derived from an EMBL/GenBank/DDBJ whole genome shotgun (WGS) entry which is preliminary data.</text>
</comment>
<dbReference type="Proteomes" id="UP000664859">
    <property type="component" value="Unassembled WGS sequence"/>
</dbReference>
<dbReference type="AlphaFoldDB" id="A0A836CMV1"/>
<evidence type="ECO:0000313" key="1">
    <source>
        <dbReference type="EMBL" id="KAG5192385.1"/>
    </source>
</evidence>
<keyword evidence="2" id="KW-1185">Reference proteome</keyword>
<gene>
    <name evidence="1" type="ORF">JKP88DRAFT_266246</name>
</gene>
<protein>
    <submittedName>
        <fullName evidence="1">Uncharacterized protein</fullName>
    </submittedName>
</protein>
<evidence type="ECO:0000313" key="2">
    <source>
        <dbReference type="Proteomes" id="UP000664859"/>
    </source>
</evidence>
<accession>A0A836CMV1</accession>
<proteinExistence type="predicted"/>
<dbReference type="OrthoDB" id="526941at2759"/>
<reference evidence="1" key="1">
    <citation type="submission" date="2021-02" db="EMBL/GenBank/DDBJ databases">
        <title>First Annotated Genome of the Yellow-green Alga Tribonema minus.</title>
        <authorList>
            <person name="Mahan K.M."/>
        </authorList>
    </citation>
    <scope>NUCLEOTIDE SEQUENCE</scope>
    <source>
        <strain evidence="1">UTEX B ZZ1240</strain>
    </source>
</reference>
<organism evidence="1 2">
    <name type="scientific">Tribonema minus</name>
    <dbReference type="NCBI Taxonomy" id="303371"/>
    <lineage>
        <taxon>Eukaryota</taxon>
        <taxon>Sar</taxon>
        <taxon>Stramenopiles</taxon>
        <taxon>Ochrophyta</taxon>
        <taxon>PX clade</taxon>
        <taxon>Xanthophyceae</taxon>
        <taxon>Tribonematales</taxon>
        <taxon>Tribonemataceae</taxon>
        <taxon>Tribonema</taxon>
    </lineage>
</organism>
<dbReference type="EMBL" id="JAFCMP010000007">
    <property type="protein sequence ID" value="KAG5192385.1"/>
    <property type="molecule type" value="Genomic_DNA"/>
</dbReference>
<sequence length="185" mass="21141">MALATDDEGMACCFRPTLESPQCTAEWGIGEVIWYREVEFTARMLAAGHAVAALLAMWRGVEISVANSPQRTSVAAFRRSRARREEVLQRCARAHTQENVFDVFYAGNYGPGIDVHPFEVMYFKTNRGVQELQLQAYTEWQDPGFFTQEARHAFVAQRRVCPPPSQPPKRRLRLRGLQHDDAHLF</sequence>
<name>A0A836CMV1_9STRA</name>